<dbReference type="Proteomes" id="UP001596915">
    <property type="component" value="Unassembled WGS sequence"/>
</dbReference>
<comment type="caution">
    <text evidence="3">The sequence shown here is derived from an EMBL/GenBank/DDBJ whole genome shotgun (WGS) entry which is preliminary data.</text>
</comment>
<dbReference type="PROSITE" id="PS50931">
    <property type="entry name" value="HTH_LYSR"/>
    <property type="match status" value="1"/>
</dbReference>
<accession>A0ABW2WNF8</accession>
<protein>
    <submittedName>
        <fullName evidence="3">LysR family transcriptional regulator</fullName>
    </submittedName>
</protein>
<feature type="region of interest" description="Disordered" evidence="1">
    <location>
        <begin position="1"/>
        <end position="101"/>
    </location>
</feature>
<gene>
    <name evidence="3" type="ORF">ACFQ2K_09295</name>
</gene>
<dbReference type="InterPro" id="IPR000847">
    <property type="entry name" value="LysR_HTH_N"/>
</dbReference>
<dbReference type="Pfam" id="PF00126">
    <property type="entry name" value="HTH_1"/>
    <property type="match status" value="1"/>
</dbReference>
<reference evidence="4" key="1">
    <citation type="journal article" date="2019" name="Int. J. Syst. Evol. Microbiol.">
        <title>The Global Catalogue of Microorganisms (GCM) 10K type strain sequencing project: providing services to taxonomists for standard genome sequencing and annotation.</title>
        <authorList>
            <consortium name="The Broad Institute Genomics Platform"/>
            <consortium name="The Broad Institute Genome Sequencing Center for Infectious Disease"/>
            <person name="Wu L."/>
            <person name="Ma J."/>
        </authorList>
    </citation>
    <scope>NUCLEOTIDE SEQUENCE [LARGE SCALE GENOMIC DNA]</scope>
    <source>
        <strain evidence="4">JCM 12607</strain>
    </source>
</reference>
<sequence length="101" mass="11024">MLPAAHEARGVGAVRDARRDWARHHAPSVSDNGPSPGTDCQRRQTLGIHQSTLTTQVNRLERDLGRPLIERAERGRKMRPTPFGRKVAAAAKRLTGSGGQP</sequence>
<organism evidence="3 4">
    <name type="scientific">Streptomyces sanglieri</name>
    <dbReference type="NCBI Taxonomy" id="193460"/>
    <lineage>
        <taxon>Bacteria</taxon>
        <taxon>Bacillati</taxon>
        <taxon>Actinomycetota</taxon>
        <taxon>Actinomycetes</taxon>
        <taxon>Kitasatosporales</taxon>
        <taxon>Streptomycetaceae</taxon>
        <taxon>Streptomyces</taxon>
    </lineage>
</organism>
<name>A0ABW2WNF8_9ACTN</name>
<keyword evidence="4" id="KW-1185">Reference proteome</keyword>
<dbReference type="Gene3D" id="1.10.10.10">
    <property type="entry name" value="Winged helix-like DNA-binding domain superfamily/Winged helix DNA-binding domain"/>
    <property type="match status" value="1"/>
</dbReference>
<proteinExistence type="predicted"/>
<dbReference type="InterPro" id="IPR036388">
    <property type="entry name" value="WH-like_DNA-bd_sf"/>
</dbReference>
<evidence type="ECO:0000313" key="4">
    <source>
        <dbReference type="Proteomes" id="UP001596915"/>
    </source>
</evidence>
<feature type="compositionally biased region" description="Polar residues" evidence="1">
    <location>
        <begin position="43"/>
        <end position="58"/>
    </location>
</feature>
<evidence type="ECO:0000313" key="3">
    <source>
        <dbReference type="EMBL" id="MFD0622982.1"/>
    </source>
</evidence>
<dbReference type="SUPFAM" id="SSF46785">
    <property type="entry name" value="Winged helix' DNA-binding domain"/>
    <property type="match status" value="1"/>
</dbReference>
<evidence type="ECO:0000259" key="2">
    <source>
        <dbReference type="PROSITE" id="PS50931"/>
    </source>
</evidence>
<evidence type="ECO:0000256" key="1">
    <source>
        <dbReference type="SAM" id="MobiDB-lite"/>
    </source>
</evidence>
<dbReference type="EMBL" id="JBHTGL010000008">
    <property type="protein sequence ID" value="MFD0622982.1"/>
    <property type="molecule type" value="Genomic_DNA"/>
</dbReference>
<feature type="compositionally biased region" description="Basic and acidic residues" evidence="1">
    <location>
        <begin position="59"/>
        <end position="75"/>
    </location>
</feature>
<dbReference type="InterPro" id="IPR036390">
    <property type="entry name" value="WH_DNA-bd_sf"/>
</dbReference>
<feature type="domain" description="HTH lysR-type" evidence="2">
    <location>
        <begin position="44"/>
        <end position="81"/>
    </location>
</feature>